<comment type="function">
    <text evidence="1 11">Produces ATP from ADP in the presence of a proton gradient across the membrane.</text>
</comment>
<dbReference type="GO" id="GO:0005524">
    <property type="term" value="F:ATP binding"/>
    <property type="evidence" value="ECO:0007669"/>
    <property type="project" value="UniProtKB-UniRule"/>
</dbReference>
<keyword evidence="11" id="KW-1003">Cell membrane</keyword>
<keyword evidence="6 11" id="KW-0406">Ion transport</keyword>
<keyword evidence="11" id="KW-0066">ATP synthesis</keyword>
<protein>
    <recommendedName>
        <fullName evidence="4 11">ATP synthase epsilon chain</fullName>
    </recommendedName>
    <alternativeName>
        <fullName evidence="10 11">ATP synthase F1 sector epsilon subunit</fullName>
    </alternativeName>
    <alternativeName>
        <fullName evidence="9 11">F-ATPase epsilon subunit</fullName>
    </alternativeName>
</protein>
<evidence type="ECO:0000256" key="10">
    <source>
        <dbReference type="ARBA" id="ARBA00031795"/>
    </source>
</evidence>
<dbReference type="NCBIfam" id="TIGR03166">
    <property type="entry name" value="alt_F1F0_F1_eps"/>
    <property type="match status" value="1"/>
</dbReference>
<dbReference type="AlphaFoldDB" id="M7CWC2"/>
<evidence type="ECO:0000256" key="8">
    <source>
        <dbReference type="ARBA" id="ARBA00023196"/>
    </source>
</evidence>
<evidence type="ECO:0000256" key="6">
    <source>
        <dbReference type="ARBA" id="ARBA00023065"/>
    </source>
</evidence>
<evidence type="ECO:0000256" key="11">
    <source>
        <dbReference type="HAMAP-Rule" id="MF_00530"/>
    </source>
</evidence>
<dbReference type="InterPro" id="IPR036771">
    <property type="entry name" value="ATPsynth_dsu/esu_N"/>
</dbReference>
<evidence type="ECO:0000313" key="14">
    <source>
        <dbReference type="Proteomes" id="UP000011960"/>
    </source>
</evidence>
<evidence type="ECO:0000256" key="2">
    <source>
        <dbReference type="ARBA" id="ARBA00004184"/>
    </source>
</evidence>
<evidence type="ECO:0000256" key="9">
    <source>
        <dbReference type="ARBA" id="ARBA00030215"/>
    </source>
</evidence>
<dbReference type="GO" id="GO:0045259">
    <property type="term" value="C:proton-transporting ATP synthase complex"/>
    <property type="evidence" value="ECO:0007669"/>
    <property type="project" value="UniProtKB-KW"/>
</dbReference>
<keyword evidence="13" id="KW-0378">Hydrolase</keyword>
<dbReference type="NCBIfam" id="NF004871">
    <property type="entry name" value="PRK06228.1"/>
    <property type="match status" value="1"/>
</dbReference>
<reference evidence="13 14" key="1">
    <citation type="journal article" date="2013" name="Genome Announc.">
        <title>Genome Sequence of Hydrothermal Arsenic-Respiring Bacterium Marinobacter santoriniensis NKSG1T.</title>
        <authorList>
            <person name="Handley K.M."/>
            <person name="Upton M."/>
            <person name="Beatson S.A."/>
            <person name="Hery M."/>
            <person name="Lloyd J.R."/>
        </authorList>
    </citation>
    <scope>NUCLEOTIDE SEQUENCE [LARGE SCALE GENOMIC DNA]</scope>
    <source>
        <strain evidence="13 14">NKSG1</strain>
    </source>
</reference>
<dbReference type="HAMAP" id="MF_00530">
    <property type="entry name" value="ATP_synth_epsil_bac"/>
    <property type="match status" value="1"/>
</dbReference>
<sequence length="138" mass="15149">MSTDSPSHMNLKLLLPTEVLLEQPVTKIIAEAENGEFCLLPRHIDFVAALVPGILSFITEDGEERFAAIDRGILVKCGPDVSISAFQGIAGTHIDTLQALIDERFTVMDEHERKARSALARLEASTLRGFLNLEEPHG</sequence>
<keyword evidence="7 11" id="KW-0472">Membrane</keyword>
<evidence type="ECO:0000256" key="3">
    <source>
        <dbReference type="ARBA" id="ARBA00005712"/>
    </source>
</evidence>
<dbReference type="Proteomes" id="UP000011960">
    <property type="component" value="Unassembled WGS sequence"/>
</dbReference>
<comment type="caution">
    <text evidence="13">The sequence shown here is derived from an EMBL/GenBank/DDBJ whole genome shotgun (WGS) entry which is preliminary data.</text>
</comment>
<evidence type="ECO:0000313" key="13">
    <source>
        <dbReference type="EMBL" id="EMP56525.1"/>
    </source>
</evidence>
<dbReference type="eggNOG" id="COG0355">
    <property type="taxonomic scope" value="Bacteria"/>
</dbReference>
<dbReference type="GO" id="GO:0012505">
    <property type="term" value="C:endomembrane system"/>
    <property type="evidence" value="ECO:0007669"/>
    <property type="project" value="UniProtKB-SubCell"/>
</dbReference>
<dbReference type="SUPFAM" id="SSF51344">
    <property type="entry name" value="Epsilon subunit of F1F0-ATP synthase N-terminal domain"/>
    <property type="match status" value="1"/>
</dbReference>
<dbReference type="STRING" id="1288826.MSNKSG1_04301"/>
<dbReference type="EMBL" id="APAT01000013">
    <property type="protein sequence ID" value="EMP56525.1"/>
    <property type="molecule type" value="Genomic_DNA"/>
</dbReference>
<evidence type="ECO:0000256" key="1">
    <source>
        <dbReference type="ARBA" id="ARBA00003543"/>
    </source>
</evidence>
<proteinExistence type="inferred from homology"/>
<keyword evidence="8 11" id="KW-0139">CF(1)</keyword>
<evidence type="ECO:0000259" key="12">
    <source>
        <dbReference type="Pfam" id="PF02823"/>
    </source>
</evidence>
<dbReference type="PATRIC" id="fig|1288826.3.peg.830"/>
<comment type="subunit">
    <text evidence="11">F-type ATPases have 2 components, CF(1) - the catalytic core - and CF(0) - the membrane proton channel. CF(1) has five subunits: alpha(3), beta(3), gamma(1), delta(1), epsilon(1). CF(0) has three main subunits: a, b and c.</text>
</comment>
<gene>
    <name evidence="11" type="primary">atpC</name>
    <name evidence="13" type="ORF">MSNKSG1_04301</name>
</gene>
<evidence type="ECO:0000256" key="5">
    <source>
        <dbReference type="ARBA" id="ARBA00022448"/>
    </source>
</evidence>
<comment type="subcellular location">
    <subcellularLocation>
        <location evidence="11">Cell membrane</location>
        <topology evidence="11">Peripheral membrane protein</topology>
    </subcellularLocation>
    <subcellularLocation>
        <location evidence="2">Endomembrane system</location>
        <topology evidence="2">Peripheral membrane protein</topology>
    </subcellularLocation>
</comment>
<dbReference type="InterPro" id="IPR024037">
    <property type="entry name" value="Alt_ATP_synth_F1_esu"/>
</dbReference>
<dbReference type="InterPro" id="IPR001469">
    <property type="entry name" value="ATP_synth_F1_dsu/esu"/>
</dbReference>
<accession>M7CWC2</accession>
<dbReference type="GO" id="GO:0046933">
    <property type="term" value="F:proton-transporting ATP synthase activity, rotational mechanism"/>
    <property type="evidence" value="ECO:0007669"/>
    <property type="project" value="UniProtKB-UniRule"/>
</dbReference>
<dbReference type="RefSeq" id="WP_008938015.1">
    <property type="nucleotide sequence ID" value="NZ_APAT01000013.1"/>
</dbReference>
<dbReference type="InterPro" id="IPR020546">
    <property type="entry name" value="ATP_synth_F1_dsu/esu_N"/>
</dbReference>
<comment type="similarity">
    <text evidence="3 11">Belongs to the ATPase epsilon chain family.</text>
</comment>
<dbReference type="GO" id="GO:0005886">
    <property type="term" value="C:plasma membrane"/>
    <property type="evidence" value="ECO:0007669"/>
    <property type="project" value="UniProtKB-SubCell"/>
</dbReference>
<dbReference type="GO" id="GO:0016787">
    <property type="term" value="F:hydrolase activity"/>
    <property type="evidence" value="ECO:0007669"/>
    <property type="project" value="UniProtKB-KW"/>
</dbReference>
<keyword evidence="14" id="KW-1185">Reference proteome</keyword>
<dbReference type="Pfam" id="PF02823">
    <property type="entry name" value="ATP-synt_DE_N"/>
    <property type="match status" value="1"/>
</dbReference>
<dbReference type="Gene3D" id="2.60.15.10">
    <property type="entry name" value="F0F1 ATP synthase delta/epsilon subunit, N-terminal"/>
    <property type="match status" value="1"/>
</dbReference>
<keyword evidence="5 11" id="KW-0813">Transport</keyword>
<organism evidence="13 14">
    <name type="scientific">Marinobacter santoriniensis NKSG1</name>
    <dbReference type="NCBI Taxonomy" id="1288826"/>
    <lineage>
        <taxon>Bacteria</taxon>
        <taxon>Pseudomonadati</taxon>
        <taxon>Pseudomonadota</taxon>
        <taxon>Gammaproteobacteria</taxon>
        <taxon>Pseudomonadales</taxon>
        <taxon>Marinobacteraceae</taxon>
        <taxon>Marinobacter</taxon>
    </lineage>
</organism>
<evidence type="ECO:0000256" key="4">
    <source>
        <dbReference type="ARBA" id="ARBA00014480"/>
    </source>
</evidence>
<evidence type="ECO:0000256" key="7">
    <source>
        <dbReference type="ARBA" id="ARBA00023136"/>
    </source>
</evidence>
<dbReference type="CDD" id="cd12152">
    <property type="entry name" value="F1-ATPase_delta"/>
    <property type="match status" value="1"/>
</dbReference>
<feature type="domain" description="ATP synthase F1 complex delta/epsilon subunit N-terminal" evidence="12">
    <location>
        <begin position="9"/>
        <end position="85"/>
    </location>
</feature>
<keyword evidence="11" id="KW-0375">Hydrogen ion transport</keyword>
<name>M7CWC2_9GAMM</name>